<comment type="caution">
    <text evidence="2">The sequence shown here is derived from an EMBL/GenBank/DDBJ whole genome shotgun (WGS) entry which is preliminary data.</text>
</comment>
<keyword evidence="3" id="KW-1185">Reference proteome</keyword>
<dbReference type="InterPro" id="IPR021533">
    <property type="entry name" value="PepSY-like"/>
</dbReference>
<dbReference type="EMBL" id="BMWX01000005">
    <property type="protein sequence ID" value="GGZ34753.1"/>
    <property type="molecule type" value="Genomic_DNA"/>
</dbReference>
<dbReference type="Pfam" id="PF11396">
    <property type="entry name" value="PepSY_like"/>
    <property type="match status" value="1"/>
</dbReference>
<feature type="domain" description="Putative beta-lactamase-inhibitor-like PepSY-like" evidence="1">
    <location>
        <begin position="51"/>
        <end position="132"/>
    </location>
</feature>
<gene>
    <name evidence="2" type="ORF">GCM10007049_30180</name>
</gene>
<reference evidence="2" key="2">
    <citation type="submission" date="2020-09" db="EMBL/GenBank/DDBJ databases">
        <authorList>
            <person name="Sun Q."/>
            <person name="Kim S."/>
        </authorList>
    </citation>
    <scope>NUCLEOTIDE SEQUENCE</scope>
    <source>
        <strain evidence="2">KCTC 12368</strain>
    </source>
</reference>
<protein>
    <recommendedName>
        <fullName evidence="1">Putative beta-lactamase-inhibitor-like PepSY-like domain-containing protein</fullName>
    </recommendedName>
</protein>
<reference evidence="2" key="1">
    <citation type="journal article" date="2014" name="Int. J. Syst. Evol. Microbiol.">
        <title>Complete genome sequence of Corynebacterium casei LMG S-19264T (=DSM 44701T), isolated from a smear-ripened cheese.</title>
        <authorList>
            <consortium name="US DOE Joint Genome Institute (JGI-PGF)"/>
            <person name="Walter F."/>
            <person name="Albersmeier A."/>
            <person name="Kalinowski J."/>
            <person name="Ruckert C."/>
        </authorList>
    </citation>
    <scope>NUCLEOTIDE SEQUENCE</scope>
    <source>
        <strain evidence="2">KCTC 12368</strain>
    </source>
</reference>
<organism evidence="2 3">
    <name type="scientific">Echinicola pacifica</name>
    <dbReference type="NCBI Taxonomy" id="346377"/>
    <lineage>
        <taxon>Bacteria</taxon>
        <taxon>Pseudomonadati</taxon>
        <taxon>Bacteroidota</taxon>
        <taxon>Cytophagia</taxon>
        <taxon>Cytophagales</taxon>
        <taxon>Cyclobacteriaceae</taxon>
        <taxon>Echinicola</taxon>
    </lineage>
</organism>
<proteinExistence type="predicted"/>
<dbReference type="Proteomes" id="UP000619457">
    <property type="component" value="Unassembled WGS sequence"/>
</dbReference>
<dbReference type="AlphaFoldDB" id="A0A918Q796"/>
<dbReference type="Gene3D" id="3.40.1420.30">
    <property type="match status" value="1"/>
</dbReference>
<name>A0A918Q796_9BACT</name>
<evidence type="ECO:0000259" key="1">
    <source>
        <dbReference type="Pfam" id="PF11396"/>
    </source>
</evidence>
<evidence type="ECO:0000313" key="2">
    <source>
        <dbReference type="EMBL" id="GGZ34753.1"/>
    </source>
</evidence>
<sequence>MALGFSSLTSCDIEEVLTDSEIPAEIKSFITMHFPDHDILHAVKDKEGITKAYDIILEDNIQLEFNKNLEIISIDAMHKLPNEVVPENIRAYIAANFAGHTITEWEIEAGIQQIELENGIEIDFTLEGEFIKIKY</sequence>
<dbReference type="SUPFAM" id="SSF160574">
    <property type="entry name" value="BT0923-like"/>
    <property type="match status" value="1"/>
</dbReference>
<evidence type="ECO:0000313" key="3">
    <source>
        <dbReference type="Proteomes" id="UP000619457"/>
    </source>
</evidence>
<accession>A0A918Q796</accession>